<dbReference type="SUPFAM" id="SSF52540">
    <property type="entry name" value="P-loop containing nucleoside triphosphate hydrolases"/>
    <property type="match status" value="1"/>
</dbReference>
<evidence type="ECO:0000313" key="10">
    <source>
        <dbReference type="Proteomes" id="UP001497382"/>
    </source>
</evidence>
<evidence type="ECO:0000259" key="8">
    <source>
        <dbReference type="PROSITE" id="PS51721"/>
    </source>
</evidence>
<dbReference type="Proteomes" id="UP001497382">
    <property type="component" value="Unassembled WGS sequence"/>
</dbReference>
<evidence type="ECO:0000256" key="1">
    <source>
        <dbReference type="ARBA" id="ARBA00004496"/>
    </source>
</evidence>
<protein>
    <recommendedName>
        <fullName evidence="6">Large subunit GTPase 1 homolog</fullName>
    </recommendedName>
</protein>
<dbReference type="InterPro" id="IPR023179">
    <property type="entry name" value="GTP-bd_ortho_bundle_sf"/>
</dbReference>
<keyword evidence="2" id="KW-0963">Cytoplasm</keyword>
<dbReference type="GO" id="GO:0005525">
    <property type="term" value="F:GTP binding"/>
    <property type="evidence" value="ECO:0007669"/>
    <property type="project" value="UniProtKB-KW"/>
</dbReference>
<dbReference type="GO" id="GO:0003924">
    <property type="term" value="F:GTPase activity"/>
    <property type="evidence" value="ECO:0007669"/>
    <property type="project" value="InterPro"/>
</dbReference>
<dbReference type="EMBL" id="CAXIEN010000270">
    <property type="protein sequence ID" value="CAL1290802.1"/>
    <property type="molecule type" value="Genomic_DNA"/>
</dbReference>
<dbReference type="PROSITE" id="PS51721">
    <property type="entry name" value="G_CP"/>
    <property type="match status" value="1"/>
</dbReference>
<organism evidence="9 10">
    <name type="scientific">Larinioides sclopetarius</name>
    <dbReference type="NCBI Taxonomy" id="280406"/>
    <lineage>
        <taxon>Eukaryota</taxon>
        <taxon>Metazoa</taxon>
        <taxon>Ecdysozoa</taxon>
        <taxon>Arthropoda</taxon>
        <taxon>Chelicerata</taxon>
        <taxon>Arachnida</taxon>
        <taxon>Araneae</taxon>
        <taxon>Araneomorphae</taxon>
        <taxon>Entelegynae</taxon>
        <taxon>Araneoidea</taxon>
        <taxon>Araneidae</taxon>
        <taxon>Larinioides</taxon>
    </lineage>
</organism>
<accession>A0AAV2B3X0</accession>
<dbReference type="GO" id="GO:0005829">
    <property type="term" value="C:cytosol"/>
    <property type="evidence" value="ECO:0007669"/>
    <property type="project" value="TreeGrafter"/>
</dbReference>
<reference evidence="9 10" key="1">
    <citation type="submission" date="2024-04" db="EMBL/GenBank/DDBJ databases">
        <authorList>
            <person name="Rising A."/>
            <person name="Reimegard J."/>
            <person name="Sonavane S."/>
            <person name="Akerstrom W."/>
            <person name="Nylinder S."/>
            <person name="Hedman E."/>
            <person name="Kallberg Y."/>
        </authorList>
    </citation>
    <scope>NUCLEOTIDE SEQUENCE [LARGE SCALE GENOMIC DNA]</scope>
</reference>
<dbReference type="InterPro" id="IPR006073">
    <property type="entry name" value="GTP-bd"/>
</dbReference>
<dbReference type="InterPro" id="IPR030378">
    <property type="entry name" value="G_CP_dom"/>
</dbReference>
<dbReference type="PANTHER" id="PTHR45709">
    <property type="entry name" value="LARGE SUBUNIT GTPASE 1 HOMOLOG-RELATED"/>
    <property type="match status" value="1"/>
</dbReference>
<evidence type="ECO:0000313" key="9">
    <source>
        <dbReference type="EMBL" id="CAL1290802.1"/>
    </source>
</evidence>
<evidence type="ECO:0000256" key="2">
    <source>
        <dbReference type="ARBA" id="ARBA00022490"/>
    </source>
</evidence>
<dbReference type="PANTHER" id="PTHR45709:SF2">
    <property type="entry name" value="LARGE SUBUNIT GTPASE 1 HOMOLOG"/>
    <property type="match status" value="1"/>
</dbReference>
<dbReference type="CDD" id="cd01857">
    <property type="entry name" value="HSR1_MMR1"/>
    <property type="match status" value="1"/>
</dbReference>
<feature type="domain" description="CP-type G" evidence="8">
    <location>
        <begin position="147"/>
        <end position="343"/>
    </location>
</feature>
<keyword evidence="4" id="KW-0378">Hydrolase</keyword>
<dbReference type="Pfam" id="PF01926">
    <property type="entry name" value="MMR_HSR1"/>
    <property type="match status" value="1"/>
</dbReference>
<dbReference type="AlphaFoldDB" id="A0AAV2B3X0"/>
<comment type="subcellular location">
    <subcellularLocation>
        <location evidence="1">Cytoplasm</location>
    </subcellularLocation>
</comment>
<evidence type="ECO:0000256" key="5">
    <source>
        <dbReference type="ARBA" id="ARBA00023134"/>
    </source>
</evidence>
<comment type="caution">
    <text evidence="9">The sequence shown here is derived from an EMBL/GenBank/DDBJ whole genome shotgun (WGS) entry which is preliminary data.</text>
</comment>
<dbReference type="Gene3D" id="3.40.50.300">
    <property type="entry name" value="P-loop containing nucleotide triphosphate hydrolases"/>
    <property type="match status" value="1"/>
</dbReference>
<dbReference type="InterPro" id="IPR027417">
    <property type="entry name" value="P-loop_NTPase"/>
</dbReference>
<feature type="compositionally biased region" description="Basic and acidic residues" evidence="7">
    <location>
        <begin position="464"/>
        <end position="478"/>
    </location>
</feature>
<feature type="region of interest" description="Disordered" evidence="7">
    <location>
        <begin position="464"/>
        <end position="534"/>
    </location>
</feature>
<sequence>MYMTAFLKHNFFFSSERHTSELPDGRNFGRLNLKSVTEQTSLNELLDTATLAEKDYVAEMSNVKIVDPTKDGLPTEEELAALSSMQEENKEILCIPRRPYWDINHMTKEEIDENEKLAFQTWRKKIALFQEEKNITMTPFEKNIEVWRQLWRVIERSDLVVQIVDARNPLLFRCSDLETYIKEIDESKMNMLLLNKADLLTESERKHWCEYFDEIGIKVVFFSALEEGQRPAEISDTPQAETILEGQDSITAKNIFTVLSREELLQLFKQFVNKSNDSQHKPTVGLVGYPNVGKSSTLNALLMTQSFSKKAGASATPGKTKHFQTFNLDNGMVLCDCPGLVFPNFVSTKAEMVVNGILPIDQLTGWKHPMTLIVNMIPCEILKDKYSLSLLAPRDGKNLTAEELLDAYGLSRGFMTQKGGLPDHARSARYILKDFVNGKLLYCHAPPGVKQEDYHKFSEVKLRKPAKETSEAGEKNGESKIVLTPADREFFSQMHSKGNPKPGATANGTDKPWKKHNNRNKKEKLRRVYNPYTS</sequence>
<proteinExistence type="predicted"/>
<keyword evidence="10" id="KW-1185">Reference proteome</keyword>
<dbReference type="GO" id="GO:0000054">
    <property type="term" value="P:ribosomal subunit export from nucleus"/>
    <property type="evidence" value="ECO:0007669"/>
    <property type="project" value="TreeGrafter"/>
</dbReference>
<evidence type="ECO:0000256" key="3">
    <source>
        <dbReference type="ARBA" id="ARBA00022741"/>
    </source>
</evidence>
<keyword evidence="5" id="KW-0342">GTP-binding</keyword>
<evidence type="ECO:0000256" key="7">
    <source>
        <dbReference type="SAM" id="MobiDB-lite"/>
    </source>
</evidence>
<gene>
    <name evidence="9" type="ORF">LARSCL_LOCUS16714</name>
</gene>
<evidence type="ECO:0000256" key="6">
    <source>
        <dbReference type="ARBA" id="ARBA00040145"/>
    </source>
</evidence>
<dbReference type="InterPro" id="IPR043358">
    <property type="entry name" value="GNL1-like"/>
</dbReference>
<name>A0AAV2B3X0_9ARAC</name>
<feature type="compositionally biased region" description="Basic residues" evidence="7">
    <location>
        <begin position="513"/>
        <end position="527"/>
    </location>
</feature>
<dbReference type="Gene3D" id="1.10.1580.10">
    <property type="match status" value="1"/>
</dbReference>
<keyword evidence="3" id="KW-0547">Nucleotide-binding</keyword>
<evidence type="ECO:0000256" key="4">
    <source>
        <dbReference type="ARBA" id="ARBA00022801"/>
    </source>
</evidence>